<reference evidence="1" key="1">
    <citation type="journal article" date="2015" name="Nature">
        <title>Complex archaea that bridge the gap between prokaryotes and eukaryotes.</title>
        <authorList>
            <person name="Spang A."/>
            <person name="Saw J.H."/>
            <person name="Jorgensen S.L."/>
            <person name="Zaremba-Niedzwiedzka K."/>
            <person name="Martijn J."/>
            <person name="Lind A.E."/>
            <person name="van Eijk R."/>
            <person name="Schleper C."/>
            <person name="Guy L."/>
            <person name="Ettema T.J."/>
        </authorList>
    </citation>
    <scope>NUCLEOTIDE SEQUENCE</scope>
</reference>
<evidence type="ECO:0000313" key="1">
    <source>
        <dbReference type="EMBL" id="KKN58477.1"/>
    </source>
</evidence>
<protein>
    <recommendedName>
        <fullName evidence="2">Nitroreductase domain-containing protein</fullName>
    </recommendedName>
</protein>
<organism evidence="1">
    <name type="scientific">marine sediment metagenome</name>
    <dbReference type="NCBI Taxonomy" id="412755"/>
    <lineage>
        <taxon>unclassified sequences</taxon>
        <taxon>metagenomes</taxon>
        <taxon>ecological metagenomes</taxon>
    </lineage>
</organism>
<dbReference type="AlphaFoldDB" id="A0A0F9S895"/>
<evidence type="ECO:0008006" key="2">
    <source>
        <dbReference type="Google" id="ProtNLM"/>
    </source>
</evidence>
<name>A0A0F9S895_9ZZZZ</name>
<gene>
    <name evidence="1" type="ORF">LCGC14_0551510</name>
</gene>
<accession>A0A0F9S895</accession>
<feature type="non-terminal residue" evidence="1">
    <location>
        <position position="78"/>
    </location>
</feature>
<sequence>MTGKPKDKKLLQVAREAWDPEKIVIQFDDVRLKMLSYAILAPNPFNKQPWQLLLKNTNEISLYIDPDRLLPMTDPLHR</sequence>
<dbReference type="EMBL" id="LAZR01000760">
    <property type="protein sequence ID" value="KKN58477.1"/>
    <property type="molecule type" value="Genomic_DNA"/>
</dbReference>
<comment type="caution">
    <text evidence="1">The sequence shown here is derived from an EMBL/GenBank/DDBJ whole genome shotgun (WGS) entry which is preliminary data.</text>
</comment>
<proteinExistence type="predicted"/>